<evidence type="ECO:0000256" key="2">
    <source>
        <dbReference type="SAM" id="SignalP"/>
    </source>
</evidence>
<feature type="non-terminal residue" evidence="3">
    <location>
        <position position="758"/>
    </location>
</feature>
<feature type="signal peptide" evidence="2">
    <location>
        <begin position="1"/>
        <end position="24"/>
    </location>
</feature>
<keyword evidence="4" id="KW-1185">Reference proteome</keyword>
<reference evidence="3 4" key="1">
    <citation type="submission" date="2016-10" db="EMBL/GenBank/DDBJ databases">
        <authorList>
            <person name="Cai Z."/>
        </authorList>
    </citation>
    <scope>NUCLEOTIDE SEQUENCE [LARGE SCALE GENOMIC DNA]</scope>
</reference>
<dbReference type="EMBL" id="FNXT01000588">
    <property type="protein sequence ID" value="SZX65249.1"/>
    <property type="molecule type" value="Genomic_DNA"/>
</dbReference>
<dbReference type="AlphaFoldDB" id="A0A383VK76"/>
<evidence type="ECO:0000313" key="3">
    <source>
        <dbReference type="EMBL" id="SZX65249.1"/>
    </source>
</evidence>
<sequence length="758" mass="79506">MRINTWAVAAAVWVLAVLLSPSFAQSTWSTLQCPQGVNSSGYTGLGQLFWASGAGQAECKSGINSCRERFPGLGNVVQVCSSSATTTNTACDCAAIGSWRQRPCAKDAKGLNALVLAACANKLPPSFNVDKIKSSDNGCNSVLSINGTAVPADDVLSNLMQQCAGITSSGGCLGSDRGPDPLSARCSLAGQCATRIVDWLQCVGDNCVTNIVNFRCPRPTFVAGPAIISAQEDEEVAPKPWASELVFQGTSQLKFNVTPTGNCSILQTMPSISPAGVIAFKPAPNAFGRCGFSVRLCAAWLCSSTTTLDIQVVPVNDPPSFKPGPSPIVRDADSEPYNVTWATDISAGAGGEGEPVFMSIVCSPSETTQRLFADGPRITNDGVLSFTPRQYQSGSVGCSVTLADMIGSPIGLTETHPLTIEVKKGSYPPRFNTTKNTVTVDEDSAPHNASWATNIWAGPGGEQPNFITECDTAANDLFSVQPAVDPTGVLTFTLKSDAFGSSECNVTLSNADGVAEQTLTIEVTPVNDPPSFKAGDANITVPADSEPYNKTWATEISPGPKEEGEPVFMSIDCSDAERMFSDGPSITNDGVLSFTPKQYQSGTSQCSVSIRDGRVDAPLVAKSLVIVVEKGNYPPKFNTTKNTVTVEEDSRPSNISWATNIWAGPGNAPSNFSTQCDEAVDSLFTEQPSVNADGMLAFTVAKDAFGSSNCTVTLTNADGFADQTLTIEVTPVNDPPSFTAGDATITVAGDSGDFNKTW</sequence>
<evidence type="ECO:0000313" key="4">
    <source>
        <dbReference type="Proteomes" id="UP000256970"/>
    </source>
</evidence>
<protein>
    <recommendedName>
        <fullName evidence="5">Cadherin domain-containing protein</fullName>
    </recommendedName>
</protein>
<organism evidence="3 4">
    <name type="scientific">Tetradesmus obliquus</name>
    <name type="common">Green alga</name>
    <name type="synonym">Acutodesmus obliquus</name>
    <dbReference type="NCBI Taxonomy" id="3088"/>
    <lineage>
        <taxon>Eukaryota</taxon>
        <taxon>Viridiplantae</taxon>
        <taxon>Chlorophyta</taxon>
        <taxon>core chlorophytes</taxon>
        <taxon>Chlorophyceae</taxon>
        <taxon>CS clade</taxon>
        <taxon>Sphaeropleales</taxon>
        <taxon>Scenedesmaceae</taxon>
        <taxon>Tetradesmus</taxon>
    </lineage>
</organism>
<feature type="region of interest" description="Disordered" evidence="1">
    <location>
        <begin position="526"/>
        <end position="545"/>
    </location>
</feature>
<evidence type="ECO:0008006" key="5">
    <source>
        <dbReference type="Google" id="ProtNLM"/>
    </source>
</evidence>
<proteinExistence type="predicted"/>
<dbReference type="Proteomes" id="UP000256970">
    <property type="component" value="Unassembled WGS sequence"/>
</dbReference>
<gene>
    <name evidence="3" type="ORF">BQ4739_LOCUS5694</name>
</gene>
<keyword evidence="2" id="KW-0732">Signal</keyword>
<name>A0A383VK76_TETOB</name>
<feature type="chain" id="PRO_5016673955" description="Cadherin domain-containing protein" evidence="2">
    <location>
        <begin position="25"/>
        <end position="758"/>
    </location>
</feature>
<accession>A0A383VK76</accession>
<evidence type="ECO:0000256" key="1">
    <source>
        <dbReference type="SAM" id="MobiDB-lite"/>
    </source>
</evidence>